<evidence type="ECO:0000313" key="1">
    <source>
        <dbReference type="EMBL" id="GAA98586.1"/>
    </source>
</evidence>
<comment type="caution">
    <text evidence="1">The sequence shown here is derived from an EMBL/GenBank/DDBJ whole genome shotgun (WGS) entry which is preliminary data.</text>
</comment>
<dbReference type="Proteomes" id="UP000009131">
    <property type="component" value="Unassembled WGS sequence"/>
</dbReference>
<dbReference type="HOGENOM" id="CLU_943612_0_0_1"/>
<dbReference type="InParanoid" id="G7E6X6"/>
<organism evidence="1 2">
    <name type="scientific">Mixia osmundae (strain CBS 9802 / IAM 14324 / JCM 22182 / KY 12970)</name>
    <dbReference type="NCBI Taxonomy" id="764103"/>
    <lineage>
        <taxon>Eukaryota</taxon>
        <taxon>Fungi</taxon>
        <taxon>Dikarya</taxon>
        <taxon>Basidiomycota</taxon>
        <taxon>Pucciniomycotina</taxon>
        <taxon>Mixiomycetes</taxon>
        <taxon>Mixiales</taxon>
        <taxon>Mixiaceae</taxon>
        <taxon>Mixia</taxon>
    </lineage>
</organism>
<dbReference type="AlphaFoldDB" id="G7E6X6"/>
<keyword evidence="2" id="KW-1185">Reference proteome</keyword>
<dbReference type="EMBL" id="BABT02000153">
    <property type="protein sequence ID" value="GAA98586.1"/>
    <property type="molecule type" value="Genomic_DNA"/>
</dbReference>
<proteinExistence type="predicted"/>
<reference evidence="1 2" key="2">
    <citation type="journal article" date="2012" name="Open Biol.">
        <title>Characteristics of nucleosomes and linker DNA regions on the genome of the basidiomycete Mixia osmundae revealed by mono- and dinucleosome mapping.</title>
        <authorList>
            <person name="Nishida H."/>
            <person name="Kondo S."/>
            <person name="Matsumoto T."/>
            <person name="Suzuki Y."/>
            <person name="Yoshikawa H."/>
            <person name="Taylor T.D."/>
            <person name="Sugiyama J."/>
        </authorList>
    </citation>
    <scope>NUCLEOTIDE SEQUENCE [LARGE SCALE GENOMIC DNA]</scope>
    <source>
        <strain evidence="2">CBS 9802 / IAM 14324 / JCM 22182 / KY 12970</strain>
    </source>
</reference>
<sequence>MTFFITLPEDYGGEGLFPGSHFGCCLAIASGVLEIYDSGGRSDMRLVGPVSVYQTTVNIDACKVRLTLRAIHLSDLLVHLLLSKNIMQSLPGKQPRSLTMRFSTSFALAFGMLAKHAASLDHCDNAWLLNVSGDVRCPGGRMASTFPLGNTISFVLPTTFEDKQPVPRAYMRTEAEQDLLVVNEWFPIDLGTACGSGRRAGYKMVFFITLPDDVGGSSPGSYIGCCAAIASGILEIYNGGGRPTMRVVGPITVDQNCDLGKKGCTDYPENNGKCTGKLYSTTTLVNDGPKNGSNK</sequence>
<evidence type="ECO:0000313" key="2">
    <source>
        <dbReference type="Proteomes" id="UP000009131"/>
    </source>
</evidence>
<protein>
    <submittedName>
        <fullName evidence="1">Uncharacterized protein</fullName>
    </submittedName>
</protein>
<name>G7E6X6_MIXOS</name>
<reference evidence="1 2" key="1">
    <citation type="journal article" date="2011" name="J. Gen. Appl. Microbiol.">
        <title>Draft genome sequencing of the enigmatic basidiomycete Mixia osmundae.</title>
        <authorList>
            <person name="Nishida H."/>
            <person name="Nagatsuka Y."/>
            <person name="Sugiyama J."/>
        </authorList>
    </citation>
    <scope>NUCLEOTIDE SEQUENCE [LARGE SCALE GENOMIC DNA]</scope>
    <source>
        <strain evidence="2">CBS 9802 / IAM 14324 / JCM 22182 / KY 12970</strain>
    </source>
</reference>
<dbReference type="RefSeq" id="XP_014567599.1">
    <property type="nucleotide sequence ID" value="XM_014712113.1"/>
</dbReference>
<gene>
    <name evidence="1" type="primary">Mo05273</name>
    <name evidence="1" type="ORF">E5Q_05273</name>
</gene>
<accession>G7E6X6</accession>